<dbReference type="Pfam" id="PF02576">
    <property type="entry name" value="RimP_N"/>
    <property type="match status" value="1"/>
</dbReference>
<reference evidence="6 7" key="1">
    <citation type="submission" date="2019-05" db="EMBL/GenBank/DDBJ databases">
        <title>Dyadobacter AR-3-8 sp. nov., isolated from arctic soil.</title>
        <authorList>
            <person name="Chaudhary D.K."/>
        </authorList>
    </citation>
    <scope>NUCLEOTIDE SEQUENCE [LARGE SCALE GENOMIC DNA]</scope>
    <source>
        <strain evidence="6 7">AR-3-8</strain>
    </source>
</reference>
<dbReference type="InterPro" id="IPR003728">
    <property type="entry name" value="Ribosome_maturation_RimP"/>
</dbReference>
<dbReference type="GO" id="GO:0000028">
    <property type="term" value="P:ribosomal small subunit assembly"/>
    <property type="evidence" value="ECO:0007669"/>
    <property type="project" value="TreeGrafter"/>
</dbReference>
<comment type="caution">
    <text evidence="6">The sequence shown here is derived from an EMBL/GenBank/DDBJ whole genome shotgun (WGS) entry which is preliminary data.</text>
</comment>
<dbReference type="InterPro" id="IPR028998">
    <property type="entry name" value="RimP_C"/>
</dbReference>
<keyword evidence="2 3" id="KW-0690">Ribosome biogenesis</keyword>
<dbReference type="InterPro" id="IPR035956">
    <property type="entry name" value="RimP_N_sf"/>
</dbReference>
<keyword evidence="1 3" id="KW-0963">Cytoplasm</keyword>
<dbReference type="Gene3D" id="3.30.300.70">
    <property type="entry name" value="RimP-like superfamily, N-terminal"/>
    <property type="match status" value="1"/>
</dbReference>
<name>A0A4V6BJW5_9BACT</name>
<comment type="function">
    <text evidence="3">Required for maturation of 30S ribosomal subunits.</text>
</comment>
<comment type="subcellular location">
    <subcellularLocation>
        <location evidence="3">Cytoplasm</location>
    </subcellularLocation>
</comment>
<dbReference type="RefSeq" id="WP_137341631.1">
    <property type="nucleotide sequence ID" value="NZ_BSQH01000002.1"/>
</dbReference>
<proteinExistence type="inferred from homology"/>
<protein>
    <recommendedName>
        <fullName evidence="3">Ribosome maturation factor RimP</fullName>
    </recommendedName>
</protein>
<evidence type="ECO:0000313" key="7">
    <source>
        <dbReference type="Proteomes" id="UP000304900"/>
    </source>
</evidence>
<dbReference type="EMBL" id="SZVO01000009">
    <property type="protein sequence ID" value="TKT90463.1"/>
    <property type="molecule type" value="Genomic_DNA"/>
</dbReference>
<evidence type="ECO:0000256" key="3">
    <source>
        <dbReference type="HAMAP-Rule" id="MF_01077"/>
    </source>
</evidence>
<evidence type="ECO:0000259" key="5">
    <source>
        <dbReference type="Pfam" id="PF17384"/>
    </source>
</evidence>
<accession>A0A4V6BJW5</accession>
<evidence type="ECO:0000256" key="2">
    <source>
        <dbReference type="ARBA" id="ARBA00022517"/>
    </source>
</evidence>
<dbReference type="GO" id="GO:0006412">
    <property type="term" value="P:translation"/>
    <property type="evidence" value="ECO:0007669"/>
    <property type="project" value="TreeGrafter"/>
</dbReference>
<organism evidence="6 7">
    <name type="scientific">Dyadobacter frigoris</name>
    <dbReference type="NCBI Taxonomy" id="2576211"/>
    <lineage>
        <taxon>Bacteria</taxon>
        <taxon>Pseudomonadati</taxon>
        <taxon>Bacteroidota</taxon>
        <taxon>Cytophagia</taxon>
        <taxon>Cytophagales</taxon>
        <taxon>Spirosomataceae</taxon>
        <taxon>Dyadobacter</taxon>
    </lineage>
</organism>
<dbReference type="HAMAP" id="MF_01077">
    <property type="entry name" value="RimP"/>
    <property type="match status" value="1"/>
</dbReference>
<evidence type="ECO:0000313" key="6">
    <source>
        <dbReference type="EMBL" id="TKT90463.1"/>
    </source>
</evidence>
<dbReference type="InterPro" id="IPR028989">
    <property type="entry name" value="RimP_N"/>
</dbReference>
<evidence type="ECO:0000259" key="4">
    <source>
        <dbReference type="Pfam" id="PF02576"/>
    </source>
</evidence>
<dbReference type="Pfam" id="PF17384">
    <property type="entry name" value="DUF150_C"/>
    <property type="match status" value="1"/>
</dbReference>
<dbReference type="GO" id="GO:0005829">
    <property type="term" value="C:cytosol"/>
    <property type="evidence" value="ECO:0007669"/>
    <property type="project" value="TreeGrafter"/>
</dbReference>
<feature type="domain" description="Ribosome maturation factor RimP N-terminal" evidence="4">
    <location>
        <begin position="10"/>
        <end position="82"/>
    </location>
</feature>
<dbReference type="Proteomes" id="UP000304900">
    <property type="component" value="Unassembled WGS sequence"/>
</dbReference>
<dbReference type="PANTHER" id="PTHR33867:SF1">
    <property type="entry name" value="RIBOSOME MATURATION FACTOR RIMP"/>
    <property type="match status" value="1"/>
</dbReference>
<gene>
    <name evidence="3" type="primary">rimP</name>
    <name evidence="6" type="ORF">FDK13_19185</name>
</gene>
<dbReference type="SUPFAM" id="SSF75420">
    <property type="entry name" value="YhbC-like, N-terminal domain"/>
    <property type="match status" value="1"/>
</dbReference>
<sequence>MTIKEHLEVLLAPFMEEGNYFLVDIQVKASKTSQKVIILVDKDEGITIQECTSISRRLAKQLEELEVFAEAYTLEVSSPGLDQPLVLLRQYLKNLGRNLKVTLKTGEIISGQLIEAKEDEIKLQLPEPKKKSKIPLDEALLKRDIPTDQISKAMVEISFKNL</sequence>
<keyword evidence="7" id="KW-1185">Reference proteome</keyword>
<dbReference type="PANTHER" id="PTHR33867">
    <property type="entry name" value="RIBOSOME MATURATION FACTOR RIMP"/>
    <property type="match status" value="1"/>
</dbReference>
<dbReference type="AlphaFoldDB" id="A0A4V6BJW5"/>
<evidence type="ECO:0000256" key="1">
    <source>
        <dbReference type="ARBA" id="ARBA00022490"/>
    </source>
</evidence>
<comment type="similarity">
    <text evidence="3">Belongs to the RimP family.</text>
</comment>
<feature type="domain" description="Ribosome maturation factor RimP C-terminal" evidence="5">
    <location>
        <begin position="85"/>
        <end position="159"/>
    </location>
</feature>
<dbReference type="OrthoDB" id="9789702at2"/>